<evidence type="ECO:0000256" key="4">
    <source>
        <dbReference type="ARBA" id="ARBA00023136"/>
    </source>
</evidence>
<gene>
    <name evidence="6" type="ORF">IEQ44_06420</name>
</gene>
<feature type="transmembrane region" description="Helical" evidence="5">
    <location>
        <begin position="131"/>
        <end position="162"/>
    </location>
</feature>
<organism evidence="6 7">
    <name type="scientific">Nocardioides malaquae</name>
    <dbReference type="NCBI Taxonomy" id="2773426"/>
    <lineage>
        <taxon>Bacteria</taxon>
        <taxon>Bacillati</taxon>
        <taxon>Actinomycetota</taxon>
        <taxon>Actinomycetes</taxon>
        <taxon>Propionibacteriales</taxon>
        <taxon>Nocardioidaceae</taxon>
        <taxon>Nocardioides</taxon>
    </lineage>
</organism>
<dbReference type="Gene3D" id="1.20.120.1630">
    <property type="match status" value="1"/>
</dbReference>
<dbReference type="PANTHER" id="PTHR12714:SF9">
    <property type="entry name" value="PROTEIN-S-ISOPRENYLCYSTEINE O-METHYLTRANSFERASE"/>
    <property type="match status" value="1"/>
</dbReference>
<accession>A0ABR9RRT9</accession>
<keyword evidence="7" id="KW-1185">Reference proteome</keyword>
<evidence type="ECO:0000313" key="6">
    <source>
        <dbReference type="EMBL" id="MBE7324281.1"/>
    </source>
</evidence>
<dbReference type="RefSeq" id="WP_193637618.1">
    <property type="nucleotide sequence ID" value="NZ_JADCSA010000005.1"/>
</dbReference>
<protein>
    <submittedName>
        <fullName evidence="6">Isoprenylcysteine carboxylmethyltransferase family protein</fullName>
    </submittedName>
</protein>
<dbReference type="InterPro" id="IPR007318">
    <property type="entry name" value="Phopholipid_MeTrfase"/>
</dbReference>
<proteinExistence type="predicted"/>
<evidence type="ECO:0000256" key="5">
    <source>
        <dbReference type="SAM" id="Phobius"/>
    </source>
</evidence>
<dbReference type="PANTHER" id="PTHR12714">
    <property type="entry name" value="PROTEIN-S ISOPRENYLCYSTEINE O-METHYLTRANSFERASE"/>
    <property type="match status" value="1"/>
</dbReference>
<dbReference type="EMBL" id="JADCSA010000005">
    <property type="protein sequence ID" value="MBE7324281.1"/>
    <property type="molecule type" value="Genomic_DNA"/>
</dbReference>
<comment type="subcellular location">
    <subcellularLocation>
        <location evidence="1">Endomembrane system</location>
        <topology evidence="1">Multi-pass membrane protein</topology>
    </subcellularLocation>
</comment>
<dbReference type="Proteomes" id="UP000756387">
    <property type="component" value="Unassembled WGS sequence"/>
</dbReference>
<name>A0ABR9RRT9_9ACTN</name>
<evidence type="ECO:0000313" key="7">
    <source>
        <dbReference type="Proteomes" id="UP000756387"/>
    </source>
</evidence>
<sequence>MSAAALALFALYLLVAFGLRTWLQVRATGDSGFRGISGRTWSPEWWAGVLFVLALVAGLMGPVSALFGLQPVNSLDDATVAWAGVIVTVGGVGLTFATQTAMGSSWRIGVAEDEATALVTSGPFGLVRNPIFTAMALTGGGLVLMVPNLVALLGLVTLVVALELQVRVVEEPYLRRLHGAEYERYAASVGRFLPRLRALRDVVRGTALSPRRVPPPKRSTLER</sequence>
<comment type="caution">
    <text evidence="6">The sequence shown here is derived from an EMBL/GenBank/DDBJ whole genome shotgun (WGS) entry which is preliminary data.</text>
</comment>
<evidence type="ECO:0000256" key="2">
    <source>
        <dbReference type="ARBA" id="ARBA00022692"/>
    </source>
</evidence>
<feature type="transmembrane region" description="Helical" evidence="5">
    <location>
        <begin position="79"/>
        <end position="97"/>
    </location>
</feature>
<reference evidence="6 7" key="1">
    <citation type="submission" date="2020-10" db="EMBL/GenBank/DDBJ databases">
        <title>Nocardioides sp. isolated from sludge.</title>
        <authorList>
            <person name="Zhang X."/>
        </authorList>
    </citation>
    <scope>NUCLEOTIDE SEQUENCE [LARGE SCALE GENOMIC DNA]</scope>
    <source>
        <strain evidence="6 7">Y6</strain>
    </source>
</reference>
<keyword evidence="3 5" id="KW-1133">Transmembrane helix</keyword>
<evidence type="ECO:0000256" key="1">
    <source>
        <dbReference type="ARBA" id="ARBA00004127"/>
    </source>
</evidence>
<feature type="transmembrane region" description="Helical" evidence="5">
    <location>
        <begin position="45"/>
        <end position="67"/>
    </location>
</feature>
<dbReference type="Pfam" id="PF04191">
    <property type="entry name" value="PEMT"/>
    <property type="match status" value="1"/>
</dbReference>
<keyword evidence="2 5" id="KW-0812">Transmembrane</keyword>
<evidence type="ECO:0000256" key="3">
    <source>
        <dbReference type="ARBA" id="ARBA00022989"/>
    </source>
</evidence>
<keyword evidence="4 5" id="KW-0472">Membrane</keyword>